<dbReference type="GO" id="GO:0000917">
    <property type="term" value="P:division septum assembly"/>
    <property type="evidence" value="ECO:0007669"/>
    <property type="project" value="UniProtKB-KW"/>
</dbReference>
<gene>
    <name evidence="6 10" type="primary">minC</name>
    <name evidence="10" type="ORF">GCM10025791_10350</name>
</gene>
<dbReference type="Gene3D" id="3.30.70.260">
    <property type="match status" value="1"/>
</dbReference>
<dbReference type="AlphaFoldDB" id="A0AAV3TYQ9"/>
<name>A0AAV3TYQ9_9ALTE</name>
<sequence>MATDQQTESSSAQQSASFRLKAGLFPLTLVEVLRLDRVIFEQDLKEKVAQAPAFFQQTAVILSFDEQCTGDMPLAELIEVSRHYGLIPVVMRGGKKSLQQEALACGLALMPEGKNKATKLEEINTSPEPVAAEPKVSPEPEPEPAESDADAVPMLTDAIIPPSNPNRVITRPIRSGQQVYSKGGDLIVLAAVSAGAEILADGNIHVYGPLRGRALAGVQGDENARIFCHSLEAELISIAGDFQISEDLRGKWWKKAVQISRTGDQSLKIQELS</sequence>
<feature type="domain" description="Septum formation inhibitor MinC N-terminal" evidence="9">
    <location>
        <begin position="18"/>
        <end position="88"/>
    </location>
</feature>
<dbReference type="InterPro" id="IPR005526">
    <property type="entry name" value="Septum_form_inhib_MinC_C"/>
</dbReference>
<feature type="domain" description="Septum formation inhibitor MinC C-terminal" evidence="8">
    <location>
        <begin position="168"/>
        <end position="265"/>
    </location>
</feature>
<evidence type="ECO:0000256" key="7">
    <source>
        <dbReference type="SAM" id="MobiDB-lite"/>
    </source>
</evidence>
<dbReference type="Pfam" id="PF03775">
    <property type="entry name" value="MinC_C"/>
    <property type="match status" value="1"/>
</dbReference>
<dbReference type="NCBIfam" id="TIGR01222">
    <property type="entry name" value="minC"/>
    <property type="match status" value="1"/>
</dbReference>
<keyword evidence="3 6" id="KW-0717">Septation</keyword>
<evidence type="ECO:0000313" key="11">
    <source>
        <dbReference type="Proteomes" id="UP001409585"/>
    </source>
</evidence>
<proteinExistence type="inferred from homology"/>
<accession>A0AAV3TYQ9</accession>
<dbReference type="HAMAP" id="MF_00267">
    <property type="entry name" value="MinC"/>
    <property type="match status" value="1"/>
</dbReference>
<evidence type="ECO:0000259" key="9">
    <source>
        <dbReference type="Pfam" id="PF05209"/>
    </source>
</evidence>
<dbReference type="GO" id="GO:0051302">
    <property type="term" value="P:regulation of cell division"/>
    <property type="evidence" value="ECO:0007669"/>
    <property type="project" value="InterPro"/>
</dbReference>
<evidence type="ECO:0000313" key="10">
    <source>
        <dbReference type="EMBL" id="GAA4935073.1"/>
    </source>
</evidence>
<dbReference type="EMBL" id="BAABLX010000007">
    <property type="protein sequence ID" value="GAA4935073.1"/>
    <property type="molecule type" value="Genomic_DNA"/>
</dbReference>
<dbReference type="RefSeq" id="WP_345418108.1">
    <property type="nucleotide sequence ID" value="NZ_AP031496.1"/>
</dbReference>
<keyword evidence="2 6" id="KW-0132">Cell division</keyword>
<comment type="caution">
    <text evidence="10">The sequence shown here is derived from an EMBL/GenBank/DDBJ whole genome shotgun (WGS) entry which is preliminary data.</text>
</comment>
<dbReference type="Gene3D" id="2.160.20.70">
    <property type="match status" value="1"/>
</dbReference>
<dbReference type="InterPro" id="IPR036145">
    <property type="entry name" value="MinC_C_sf"/>
</dbReference>
<comment type="subunit">
    <text evidence="6">Interacts with MinD and FtsZ.</text>
</comment>
<dbReference type="PANTHER" id="PTHR34108:SF1">
    <property type="entry name" value="SEPTUM SITE-DETERMINING PROTEIN MINC"/>
    <property type="match status" value="1"/>
</dbReference>
<evidence type="ECO:0000256" key="4">
    <source>
        <dbReference type="ARBA" id="ARBA00023306"/>
    </source>
</evidence>
<evidence type="ECO:0000256" key="3">
    <source>
        <dbReference type="ARBA" id="ARBA00023210"/>
    </source>
</evidence>
<dbReference type="GO" id="GO:1901891">
    <property type="term" value="P:regulation of cell septum assembly"/>
    <property type="evidence" value="ECO:0007669"/>
    <property type="project" value="InterPro"/>
</dbReference>
<keyword evidence="11" id="KW-1185">Reference proteome</keyword>
<reference evidence="11" key="1">
    <citation type="journal article" date="2019" name="Int. J. Syst. Evol. Microbiol.">
        <title>The Global Catalogue of Microorganisms (GCM) 10K type strain sequencing project: providing services to taxonomists for standard genome sequencing and annotation.</title>
        <authorList>
            <consortium name="The Broad Institute Genomics Platform"/>
            <consortium name="The Broad Institute Genome Sequencing Center for Infectious Disease"/>
            <person name="Wu L."/>
            <person name="Ma J."/>
        </authorList>
    </citation>
    <scope>NUCLEOTIDE SEQUENCE [LARGE SCALE GENOMIC DNA]</scope>
    <source>
        <strain evidence="11">JCM 19134</strain>
    </source>
</reference>
<dbReference type="InterPro" id="IPR016098">
    <property type="entry name" value="CAP/MinC_C"/>
</dbReference>
<evidence type="ECO:0000256" key="2">
    <source>
        <dbReference type="ARBA" id="ARBA00022618"/>
    </source>
</evidence>
<comment type="similarity">
    <text evidence="1 6">Belongs to the MinC family.</text>
</comment>
<evidence type="ECO:0000256" key="6">
    <source>
        <dbReference type="HAMAP-Rule" id="MF_00267"/>
    </source>
</evidence>
<protein>
    <recommendedName>
        <fullName evidence="6">Probable septum site-determining protein MinC</fullName>
    </recommendedName>
</protein>
<evidence type="ECO:0000256" key="5">
    <source>
        <dbReference type="ARBA" id="ARBA00025606"/>
    </source>
</evidence>
<evidence type="ECO:0000256" key="1">
    <source>
        <dbReference type="ARBA" id="ARBA00006291"/>
    </source>
</evidence>
<dbReference type="GO" id="GO:0000902">
    <property type="term" value="P:cell morphogenesis"/>
    <property type="evidence" value="ECO:0007669"/>
    <property type="project" value="InterPro"/>
</dbReference>
<keyword evidence="4 6" id="KW-0131">Cell cycle</keyword>
<comment type="function">
    <text evidence="5 6">Cell division inhibitor that blocks the formation of polar Z ring septums. Rapidly oscillates between the poles of the cell to destabilize FtsZ filaments that have formed before they mature into polar Z rings. Prevents FtsZ polymerization.</text>
</comment>
<feature type="region of interest" description="Disordered" evidence="7">
    <location>
        <begin position="123"/>
        <end position="148"/>
    </location>
</feature>
<dbReference type="SUPFAM" id="SSF63848">
    <property type="entry name" value="Cell-division inhibitor MinC, C-terminal domain"/>
    <property type="match status" value="1"/>
</dbReference>
<dbReference type="PANTHER" id="PTHR34108">
    <property type="entry name" value="SEPTUM SITE-DETERMINING PROTEIN MINC"/>
    <property type="match status" value="1"/>
</dbReference>
<dbReference type="Proteomes" id="UP001409585">
    <property type="component" value="Unassembled WGS sequence"/>
</dbReference>
<organism evidence="10 11">
    <name type="scientific">Halioxenophilus aromaticivorans</name>
    <dbReference type="NCBI Taxonomy" id="1306992"/>
    <lineage>
        <taxon>Bacteria</taxon>
        <taxon>Pseudomonadati</taxon>
        <taxon>Pseudomonadota</taxon>
        <taxon>Gammaproteobacteria</taxon>
        <taxon>Alteromonadales</taxon>
        <taxon>Alteromonadaceae</taxon>
        <taxon>Halioxenophilus</taxon>
    </lineage>
</organism>
<dbReference type="InterPro" id="IPR013033">
    <property type="entry name" value="MinC"/>
</dbReference>
<dbReference type="Pfam" id="PF05209">
    <property type="entry name" value="MinC_N"/>
    <property type="match status" value="1"/>
</dbReference>
<evidence type="ECO:0000259" key="8">
    <source>
        <dbReference type="Pfam" id="PF03775"/>
    </source>
</evidence>
<dbReference type="InterPro" id="IPR007874">
    <property type="entry name" value="MinC_N"/>
</dbReference>